<gene>
    <name evidence="1" type="ORF">ERS852502_00407</name>
</gene>
<dbReference type="AlphaFoldDB" id="A0A174YEU9"/>
<reference evidence="1 2" key="1">
    <citation type="submission" date="2015-09" db="EMBL/GenBank/DDBJ databases">
        <authorList>
            <consortium name="Pathogen Informatics"/>
        </authorList>
    </citation>
    <scope>NUCLEOTIDE SEQUENCE [LARGE SCALE GENOMIC DNA]</scope>
    <source>
        <strain evidence="1 2">2789STDY5834889</strain>
    </source>
</reference>
<organism evidence="1 2">
    <name type="scientific">[Ruminococcus] torques</name>
    <dbReference type="NCBI Taxonomy" id="33039"/>
    <lineage>
        <taxon>Bacteria</taxon>
        <taxon>Bacillati</taxon>
        <taxon>Bacillota</taxon>
        <taxon>Clostridia</taxon>
        <taxon>Lachnospirales</taxon>
        <taxon>Lachnospiraceae</taxon>
        <taxon>Mediterraneibacter</taxon>
    </lineage>
</organism>
<proteinExistence type="predicted"/>
<protein>
    <recommendedName>
        <fullName evidence="3">DUF3784 domain-containing protein</fullName>
    </recommendedName>
</protein>
<dbReference type="RefSeq" id="WP_020436049.1">
    <property type="nucleotide sequence ID" value="NZ_CZBR01000002.1"/>
</dbReference>
<dbReference type="OrthoDB" id="2052373at2"/>
<evidence type="ECO:0008006" key="3">
    <source>
        <dbReference type="Google" id="ProtNLM"/>
    </source>
</evidence>
<dbReference type="Proteomes" id="UP000078383">
    <property type="component" value="Unassembled WGS sequence"/>
</dbReference>
<evidence type="ECO:0000313" key="2">
    <source>
        <dbReference type="Proteomes" id="UP000078383"/>
    </source>
</evidence>
<dbReference type="GeneID" id="303259666"/>
<dbReference type="EMBL" id="CZBX01000002">
    <property type="protein sequence ID" value="CUQ82069.1"/>
    <property type="molecule type" value="Genomic_DNA"/>
</dbReference>
<name>A0A174YEU9_9FIRM</name>
<sequence>MDNSLWGFIGIFVLCCGIYALYSFVIMKVKGEINASILLGKDYTYKKCKDKEAYIAKTAPALFVFGLVSVIYGVIDVIHCYVHTMTIVDTVAMIIFLIVLIWFGVYTRNLRNRYY</sequence>
<accession>A0A174YEU9</accession>
<evidence type="ECO:0000313" key="1">
    <source>
        <dbReference type="EMBL" id="CUQ82069.1"/>
    </source>
</evidence>